<evidence type="ECO:0000313" key="2">
    <source>
        <dbReference type="WBParaSite" id="Hba_14392"/>
    </source>
</evidence>
<keyword evidence="1" id="KW-1185">Reference proteome</keyword>
<accession>A0A1I7X9N6</accession>
<dbReference type="AlphaFoldDB" id="A0A1I7X9N6"/>
<protein>
    <submittedName>
        <fullName evidence="2">Secreted protein</fullName>
    </submittedName>
</protein>
<dbReference type="Proteomes" id="UP000095283">
    <property type="component" value="Unplaced"/>
</dbReference>
<evidence type="ECO:0000313" key="1">
    <source>
        <dbReference type="Proteomes" id="UP000095283"/>
    </source>
</evidence>
<proteinExistence type="predicted"/>
<sequence>MHTPGVITALVQLAPPFSGIITGWSSFAVAWFSISNKILTKQIVQEGELRVLWQIKSQHLLLDNFLLRFLNKYNCPLDFPAIMYKQSHKIRYHKKNFKKFTLNNLFFKRTAATTTNCLHSAYSLQLWAAPSSKCSVYSFSVEKKPSTNSLRKEWALSLIHEAVFALLKQPR</sequence>
<dbReference type="WBParaSite" id="Hba_14392">
    <property type="protein sequence ID" value="Hba_14392"/>
    <property type="gene ID" value="Hba_14392"/>
</dbReference>
<reference evidence="2" key="1">
    <citation type="submission" date="2016-11" db="UniProtKB">
        <authorList>
            <consortium name="WormBaseParasite"/>
        </authorList>
    </citation>
    <scope>IDENTIFICATION</scope>
</reference>
<organism evidence="1 2">
    <name type="scientific">Heterorhabditis bacteriophora</name>
    <name type="common">Entomopathogenic nematode worm</name>
    <dbReference type="NCBI Taxonomy" id="37862"/>
    <lineage>
        <taxon>Eukaryota</taxon>
        <taxon>Metazoa</taxon>
        <taxon>Ecdysozoa</taxon>
        <taxon>Nematoda</taxon>
        <taxon>Chromadorea</taxon>
        <taxon>Rhabditida</taxon>
        <taxon>Rhabditina</taxon>
        <taxon>Rhabditomorpha</taxon>
        <taxon>Strongyloidea</taxon>
        <taxon>Heterorhabditidae</taxon>
        <taxon>Heterorhabditis</taxon>
    </lineage>
</organism>
<name>A0A1I7X9N6_HETBA</name>